<dbReference type="GO" id="GO:0046872">
    <property type="term" value="F:metal ion binding"/>
    <property type="evidence" value="ECO:0007669"/>
    <property type="project" value="InterPro"/>
</dbReference>
<evidence type="ECO:0000256" key="3">
    <source>
        <dbReference type="ARBA" id="ARBA00022729"/>
    </source>
</evidence>
<dbReference type="EMBL" id="CAJNRF010011756">
    <property type="protein sequence ID" value="CAF2134852.1"/>
    <property type="molecule type" value="Genomic_DNA"/>
</dbReference>
<feature type="domain" description="Purple acid phosphatase N-terminal" evidence="5">
    <location>
        <begin position="140"/>
        <end position="224"/>
    </location>
</feature>
<dbReference type="InterPro" id="IPR015914">
    <property type="entry name" value="PAPs_N"/>
</dbReference>
<evidence type="ECO:0000256" key="1">
    <source>
        <dbReference type="ARBA" id="ARBA00004613"/>
    </source>
</evidence>
<sequence>MLFYQIVQVFLLISTIQSEQNFHVNGPFGKAHLKSGMPSPFNCNRSIGSVSYSIRSISMEITDLKVSSTHYSNIPVETGACDYVDYEFVKSGQDNSTWLMINLRRQLEFRYYSRERNCSGNYKFIAKSPIAERVNYNESTQIHLVFVDRNDQIYVSYATNSNQTIPQCQYASDMCGGKANITGTQAFISPGYMNTILLNNLYPSTIYFYQVGNNEHNWSSIYKFINRSSSTDDEVNLIAYADMGVSPIQSGAKATIDRVLARFLSNNVTAILHIGDVSYARGIGTLWDAFMSQNEPTTSRASYMVGIGNHEYDHVTGGNKDPSQAPGDG</sequence>
<dbReference type="Gene3D" id="2.60.40.380">
    <property type="entry name" value="Purple acid phosphatase-like, N-terminal"/>
    <property type="match status" value="1"/>
</dbReference>
<name>A0A816WA01_9BILA</name>
<feature type="chain" id="PRO_5032802066" description="Purple acid phosphatase N-terminal domain-containing protein" evidence="4">
    <location>
        <begin position="19"/>
        <end position="329"/>
    </location>
</feature>
<comment type="subcellular location">
    <subcellularLocation>
        <location evidence="1">Secreted</location>
    </subcellularLocation>
</comment>
<dbReference type="PANTHER" id="PTHR45778:SF7">
    <property type="entry name" value="PURPLE ACID PHOSPHATASE"/>
    <property type="match status" value="1"/>
</dbReference>
<organism evidence="6 7">
    <name type="scientific">Rotaria magnacalcarata</name>
    <dbReference type="NCBI Taxonomy" id="392030"/>
    <lineage>
        <taxon>Eukaryota</taxon>
        <taxon>Metazoa</taxon>
        <taxon>Spiralia</taxon>
        <taxon>Gnathifera</taxon>
        <taxon>Rotifera</taxon>
        <taxon>Eurotatoria</taxon>
        <taxon>Bdelloidea</taxon>
        <taxon>Philodinida</taxon>
        <taxon>Philodinidae</taxon>
        <taxon>Rotaria</taxon>
    </lineage>
</organism>
<gene>
    <name evidence="6" type="ORF">WKI299_LOCUS27067</name>
</gene>
<evidence type="ECO:0000313" key="6">
    <source>
        <dbReference type="EMBL" id="CAF2134852.1"/>
    </source>
</evidence>
<evidence type="ECO:0000313" key="7">
    <source>
        <dbReference type="Proteomes" id="UP000663856"/>
    </source>
</evidence>
<keyword evidence="3 4" id="KW-0732">Signal</keyword>
<dbReference type="Gene3D" id="3.60.21.10">
    <property type="match status" value="1"/>
</dbReference>
<dbReference type="GO" id="GO:0005576">
    <property type="term" value="C:extracellular region"/>
    <property type="evidence" value="ECO:0007669"/>
    <property type="project" value="UniProtKB-SubCell"/>
</dbReference>
<dbReference type="AlphaFoldDB" id="A0A816WA01"/>
<accession>A0A816WA01</accession>
<dbReference type="PANTHER" id="PTHR45778">
    <property type="entry name" value="PURPLE ACID PHOSPHATASE-RELATED"/>
    <property type="match status" value="1"/>
</dbReference>
<evidence type="ECO:0000256" key="4">
    <source>
        <dbReference type="SAM" id="SignalP"/>
    </source>
</evidence>
<feature type="signal peptide" evidence="4">
    <location>
        <begin position="1"/>
        <end position="18"/>
    </location>
</feature>
<dbReference type="Pfam" id="PF16656">
    <property type="entry name" value="Pur_ac_phosph_N"/>
    <property type="match status" value="1"/>
</dbReference>
<dbReference type="Proteomes" id="UP000663856">
    <property type="component" value="Unassembled WGS sequence"/>
</dbReference>
<protein>
    <recommendedName>
        <fullName evidence="5">Purple acid phosphatase N-terminal domain-containing protein</fullName>
    </recommendedName>
</protein>
<evidence type="ECO:0000256" key="2">
    <source>
        <dbReference type="ARBA" id="ARBA00022525"/>
    </source>
</evidence>
<keyword evidence="2" id="KW-0964">Secreted</keyword>
<dbReference type="GO" id="GO:0003993">
    <property type="term" value="F:acid phosphatase activity"/>
    <property type="evidence" value="ECO:0007669"/>
    <property type="project" value="InterPro"/>
</dbReference>
<dbReference type="InterPro" id="IPR008963">
    <property type="entry name" value="Purple_acid_Pase-like_N"/>
</dbReference>
<dbReference type="SUPFAM" id="SSF56300">
    <property type="entry name" value="Metallo-dependent phosphatases"/>
    <property type="match status" value="1"/>
</dbReference>
<dbReference type="SUPFAM" id="SSF49363">
    <property type="entry name" value="Purple acid phosphatase, N-terminal domain"/>
    <property type="match status" value="1"/>
</dbReference>
<comment type="caution">
    <text evidence="6">The sequence shown here is derived from an EMBL/GenBank/DDBJ whole genome shotgun (WGS) entry which is preliminary data.</text>
</comment>
<evidence type="ECO:0000259" key="5">
    <source>
        <dbReference type="Pfam" id="PF16656"/>
    </source>
</evidence>
<dbReference type="InterPro" id="IPR029052">
    <property type="entry name" value="Metallo-depent_PP-like"/>
</dbReference>
<proteinExistence type="predicted"/>
<reference evidence="6" key="1">
    <citation type="submission" date="2021-02" db="EMBL/GenBank/DDBJ databases">
        <authorList>
            <person name="Nowell W R."/>
        </authorList>
    </citation>
    <scope>NUCLEOTIDE SEQUENCE</scope>
</reference>